<reference evidence="4 5" key="1">
    <citation type="submission" date="2020-08" db="EMBL/GenBank/DDBJ databases">
        <title>Genomic Encyclopedia of Type Strains, Phase IV (KMG-IV): sequencing the most valuable type-strain genomes for metagenomic binning, comparative biology and taxonomic classification.</title>
        <authorList>
            <person name="Goeker M."/>
        </authorList>
    </citation>
    <scope>NUCLEOTIDE SEQUENCE [LARGE SCALE GENOMIC DNA]</scope>
    <source>
        <strain evidence="4 5">DSM 22368</strain>
    </source>
</reference>
<dbReference type="PANTHER" id="PTHR19328:SF75">
    <property type="entry name" value="ALDOSE SUGAR DEHYDROGENASE YLII"/>
    <property type="match status" value="1"/>
</dbReference>
<dbReference type="Pfam" id="PF07995">
    <property type="entry name" value="GSDH"/>
    <property type="match status" value="1"/>
</dbReference>
<dbReference type="RefSeq" id="WP_166851201.1">
    <property type="nucleotide sequence ID" value="NZ_JAAONY010000001.1"/>
</dbReference>
<name>A0A7X0JQK7_9GAMM</name>
<keyword evidence="2" id="KW-0732">Signal</keyword>
<accession>A0A7X0JQK7</accession>
<dbReference type="InterPro" id="IPR011042">
    <property type="entry name" value="6-blade_b-propeller_TolB-like"/>
</dbReference>
<dbReference type="Proteomes" id="UP000528457">
    <property type="component" value="Unassembled WGS sequence"/>
</dbReference>
<keyword evidence="5" id="KW-1185">Reference proteome</keyword>
<dbReference type="SUPFAM" id="SSF50952">
    <property type="entry name" value="Soluble quinoprotein glucose dehydrogenase"/>
    <property type="match status" value="1"/>
</dbReference>
<organism evidence="4 5">
    <name type="scientific">Pseudoteredinibacter isoporae</name>
    <dbReference type="NCBI Taxonomy" id="570281"/>
    <lineage>
        <taxon>Bacteria</taxon>
        <taxon>Pseudomonadati</taxon>
        <taxon>Pseudomonadota</taxon>
        <taxon>Gammaproteobacteria</taxon>
        <taxon>Cellvibrionales</taxon>
        <taxon>Cellvibrionaceae</taxon>
        <taxon>Pseudoteredinibacter</taxon>
    </lineage>
</organism>
<evidence type="ECO:0000256" key="1">
    <source>
        <dbReference type="SAM" id="Coils"/>
    </source>
</evidence>
<sequence>MLKSMISASLLVAAGLSHATEFQVKEVAKDLNRPWGMSFINGYEALVTEKGGKVKRLDLRTGKHTEVTGLPDDIYVYGQGGLLDVNLNDNGYAYFTYSKRSEQPEMHGRTALARAKLDGNRLLGWEDLVVTESDTETGRHYGSRVVFDGKGALYFGVGDRAKRQPAQDNSNHIGTLLRVDLQGKALTDNPFYGDKNVQPEIYSFGHRNPQGLAFDAEGQLWEIEHGPRGGDEINKIVAGQNYGWPVVSFGKEYREDKMVGEATHKEGMQDAAKVYVPSIAPSSLMIYSGKVFSEWRGDFFAGALAQTHVNRLRLNAEDELLEQERLLDDASERIRDVQEGPEGFIYLLTDSGKLLQLSPK</sequence>
<gene>
    <name evidence="4" type="ORF">HNR48_000745</name>
</gene>
<evidence type="ECO:0000256" key="2">
    <source>
        <dbReference type="SAM" id="SignalP"/>
    </source>
</evidence>
<comment type="caution">
    <text evidence="4">The sequence shown here is derived from an EMBL/GenBank/DDBJ whole genome shotgun (WGS) entry which is preliminary data.</text>
</comment>
<dbReference type="AlphaFoldDB" id="A0A7X0JQK7"/>
<feature type="signal peptide" evidence="2">
    <location>
        <begin position="1"/>
        <end position="19"/>
    </location>
</feature>
<dbReference type="PANTHER" id="PTHR19328">
    <property type="entry name" value="HEDGEHOG-INTERACTING PROTEIN"/>
    <property type="match status" value="1"/>
</dbReference>
<dbReference type="FunCoup" id="A0A7X0JQK7">
    <property type="interactions" value="69"/>
</dbReference>
<dbReference type="InterPro" id="IPR011041">
    <property type="entry name" value="Quinoprot_gluc/sorb_DH_b-prop"/>
</dbReference>
<evidence type="ECO:0000313" key="4">
    <source>
        <dbReference type="EMBL" id="MBB6520467.1"/>
    </source>
</evidence>
<dbReference type="InParanoid" id="A0A7X0JQK7"/>
<feature type="coiled-coil region" evidence="1">
    <location>
        <begin position="313"/>
        <end position="340"/>
    </location>
</feature>
<keyword evidence="1" id="KW-0175">Coiled coil</keyword>
<feature type="chain" id="PRO_5030624897" evidence="2">
    <location>
        <begin position="20"/>
        <end position="360"/>
    </location>
</feature>
<evidence type="ECO:0000313" key="5">
    <source>
        <dbReference type="Proteomes" id="UP000528457"/>
    </source>
</evidence>
<feature type="domain" description="Glucose/Sorbosone dehydrogenase" evidence="3">
    <location>
        <begin position="31"/>
        <end position="355"/>
    </location>
</feature>
<dbReference type="InterPro" id="IPR012938">
    <property type="entry name" value="Glc/Sorbosone_DH"/>
</dbReference>
<dbReference type="EMBL" id="JACHHT010000001">
    <property type="protein sequence ID" value="MBB6520467.1"/>
    <property type="molecule type" value="Genomic_DNA"/>
</dbReference>
<protein>
    <submittedName>
        <fullName evidence="4">Glucose/arabinose dehydrogenase</fullName>
    </submittedName>
</protein>
<evidence type="ECO:0000259" key="3">
    <source>
        <dbReference type="Pfam" id="PF07995"/>
    </source>
</evidence>
<proteinExistence type="predicted"/>
<dbReference type="Gene3D" id="2.120.10.30">
    <property type="entry name" value="TolB, C-terminal domain"/>
    <property type="match status" value="1"/>
</dbReference>